<dbReference type="Pfam" id="PF07715">
    <property type="entry name" value="Plug"/>
    <property type="match status" value="1"/>
</dbReference>
<keyword evidence="3 14" id="KW-0813">Transport</keyword>
<dbReference type="NCBIfam" id="TIGR01783">
    <property type="entry name" value="TonB-siderophor"/>
    <property type="match status" value="1"/>
</dbReference>
<evidence type="ECO:0000256" key="12">
    <source>
        <dbReference type="ARBA" id="ARBA00023170"/>
    </source>
</evidence>
<evidence type="ECO:0000256" key="10">
    <source>
        <dbReference type="ARBA" id="ARBA00023077"/>
    </source>
</evidence>
<evidence type="ECO:0000256" key="13">
    <source>
        <dbReference type="ARBA" id="ARBA00023237"/>
    </source>
</evidence>
<evidence type="ECO:0000313" key="18">
    <source>
        <dbReference type="Proteomes" id="UP000650424"/>
    </source>
</evidence>
<dbReference type="InterPro" id="IPR012910">
    <property type="entry name" value="Plug_dom"/>
</dbReference>
<keyword evidence="13 14" id="KW-0998">Cell outer membrane</keyword>
<keyword evidence="11 14" id="KW-0472">Membrane</keyword>
<dbReference type="SUPFAM" id="SSF56935">
    <property type="entry name" value="Porins"/>
    <property type="match status" value="1"/>
</dbReference>
<dbReference type="InterPro" id="IPR011662">
    <property type="entry name" value="Secretin/TonB_short_N"/>
</dbReference>
<dbReference type="Proteomes" id="UP000650424">
    <property type="component" value="Unassembled WGS sequence"/>
</dbReference>
<evidence type="ECO:0000256" key="5">
    <source>
        <dbReference type="ARBA" id="ARBA00022496"/>
    </source>
</evidence>
<keyword evidence="12 17" id="KW-0675">Receptor</keyword>
<evidence type="ECO:0000256" key="14">
    <source>
        <dbReference type="PROSITE-ProRule" id="PRU01360"/>
    </source>
</evidence>
<evidence type="ECO:0000256" key="7">
    <source>
        <dbReference type="ARBA" id="ARBA00022729"/>
    </source>
</evidence>
<keyword evidence="9" id="KW-0406">Ion transport</keyword>
<dbReference type="CDD" id="cd01347">
    <property type="entry name" value="ligand_gated_channel"/>
    <property type="match status" value="1"/>
</dbReference>
<dbReference type="InterPro" id="IPR037066">
    <property type="entry name" value="Plug_dom_sf"/>
</dbReference>
<evidence type="ECO:0000256" key="4">
    <source>
        <dbReference type="ARBA" id="ARBA00022452"/>
    </source>
</evidence>
<dbReference type="SMART" id="SM00965">
    <property type="entry name" value="STN"/>
    <property type="match status" value="1"/>
</dbReference>
<keyword evidence="10 15" id="KW-0798">TonB box</keyword>
<dbReference type="Gene3D" id="3.55.50.30">
    <property type="match status" value="1"/>
</dbReference>
<dbReference type="Gene3D" id="2.40.170.20">
    <property type="entry name" value="TonB-dependent receptor, beta-barrel domain"/>
    <property type="match status" value="1"/>
</dbReference>
<organism evidence="17 18">
    <name type="scientific">Undibacterium hunanense</name>
    <dbReference type="NCBI Taxonomy" id="2762292"/>
    <lineage>
        <taxon>Bacteria</taxon>
        <taxon>Pseudomonadati</taxon>
        <taxon>Pseudomonadota</taxon>
        <taxon>Betaproteobacteria</taxon>
        <taxon>Burkholderiales</taxon>
        <taxon>Oxalobacteraceae</taxon>
        <taxon>Undibacterium</taxon>
    </lineage>
</organism>
<sequence length="839" mass="91165">MSHPRGELSARTPRFVRNALVAAIGHAFSAGLVVTAALPQATLAADVAPAAAPARKTYDIPAGPLEVALNRFGRETGLLLSFSAEITAGLQSRGLRGNYSVQEALPLLLQGTGLAAVAQANGGYALTRKPERPEPAALPPVVFDSQSNLPEVKVKASMEQETATSPVIGFIAKRSATGTKTDTPIIETPQSISVVTADRMAAIGATTLRDALAYTPGVNIAPYGPDSRFESTWFYLRGFDTYNPGPTLDGLSLRNNYTWAVWQTDNYASERVDVLRGPSSVLYGQASPGGTVNIVSKRPSSEPIRELQVQLGNYGGKQVAGDFAGPVNDDGTLLYRVTSVLRKSEYPVDGIANDRVYVAPALTWKPNADTSLTLLSHYLRGRAGVYSRVTREQGSLVPNPDGSYTPASTFVGDPKFDHMDQDQWAVGYNLEHRLNDTWQFRQNLRYGRIKAGLDEVFSGTSYVTVNPANLNDPANFRIINRSSFGSHETARTLSIDNHLQGNWTQGIFAHTVLIGLDYQNARFDQATYYGDANAPLNLYAPVYGQKISISDPYFDGTTRLKQTGLYGQWQSKIDNQVVVTVGGRYDRASIDTDDRASAVITSQTDGKFTGRAGLVYLAPTGLAPYVSYSQSFVPTTTINPVTRKAFDPETAAQLELGLRYQPPGTRDSYSMAVFDLRRQNYITNDGNFQPRQTGEITVKGIEMEAVVEPLRHFNLTMSYAWTPTAKITASSTPAEIGVNANGVSEHAGSLWADYRFNSGVKLGLGARYNGTNHGISDAASTKLPAYTVFDVLLGYDFGAWDLKLNIRNAANKTYLTSCGYGSCYYGDVRKVTATATYRW</sequence>
<dbReference type="EMBL" id="JACOGF010000001">
    <property type="protein sequence ID" value="MBC3916198.1"/>
    <property type="molecule type" value="Genomic_DNA"/>
</dbReference>
<keyword evidence="5" id="KW-0410">Iron transport</keyword>
<keyword evidence="18" id="KW-1185">Reference proteome</keyword>
<evidence type="ECO:0000259" key="16">
    <source>
        <dbReference type="SMART" id="SM00965"/>
    </source>
</evidence>
<keyword evidence="8" id="KW-0408">Iron</keyword>
<evidence type="ECO:0000256" key="6">
    <source>
        <dbReference type="ARBA" id="ARBA00022692"/>
    </source>
</evidence>
<evidence type="ECO:0000256" key="11">
    <source>
        <dbReference type="ARBA" id="ARBA00023136"/>
    </source>
</evidence>
<dbReference type="Gene3D" id="2.170.130.10">
    <property type="entry name" value="TonB-dependent receptor, plug domain"/>
    <property type="match status" value="1"/>
</dbReference>
<feature type="domain" description="Secretin/TonB short N-terminal" evidence="16">
    <location>
        <begin position="78"/>
        <end position="129"/>
    </location>
</feature>
<comment type="subcellular location">
    <subcellularLocation>
        <location evidence="1 14">Cell outer membrane</location>
        <topology evidence="1 14">Multi-pass membrane protein</topology>
    </subcellularLocation>
</comment>
<dbReference type="InterPro" id="IPR010105">
    <property type="entry name" value="TonB_sidphr_rcpt"/>
</dbReference>
<evidence type="ECO:0000256" key="9">
    <source>
        <dbReference type="ARBA" id="ARBA00023065"/>
    </source>
</evidence>
<dbReference type="InterPro" id="IPR039426">
    <property type="entry name" value="TonB-dep_rcpt-like"/>
</dbReference>
<keyword evidence="6 14" id="KW-0812">Transmembrane</keyword>
<evidence type="ECO:0000256" key="15">
    <source>
        <dbReference type="RuleBase" id="RU003357"/>
    </source>
</evidence>
<gene>
    <name evidence="17" type="ORF">H8L32_01750</name>
</gene>
<keyword evidence="4 14" id="KW-1134">Transmembrane beta strand</keyword>
<evidence type="ECO:0000256" key="1">
    <source>
        <dbReference type="ARBA" id="ARBA00004571"/>
    </source>
</evidence>
<evidence type="ECO:0000256" key="8">
    <source>
        <dbReference type="ARBA" id="ARBA00023004"/>
    </source>
</evidence>
<proteinExistence type="inferred from homology"/>
<evidence type="ECO:0000256" key="2">
    <source>
        <dbReference type="ARBA" id="ARBA00009810"/>
    </source>
</evidence>
<name>A0ABR6ZK12_9BURK</name>
<dbReference type="InterPro" id="IPR036942">
    <property type="entry name" value="Beta-barrel_TonB_sf"/>
</dbReference>
<keyword evidence="7" id="KW-0732">Signal</keyword>
<evidence type="ECO:0000313" key="17">
    <source>
        <dbReference type="EMBL" id="MBC3916198.1"/>
    </source>
</evidence>
<protein>
    <submittedName>
        <fullName evidence="17">TonB-dependent siderophore receptor</fullName>
    </submittedName>
</protein>
<dbReference type="InterPro" id="IPR000531">
    <property type="entry name" value="Beta-barrel_TonB"/>
</dbReference>
<dbReference type="PANTHER" id="PTHR32552:SF68">
    <property type="entry name" value="FERRICHROME OUTER MEMBRANE TRANSPORTER_PHAGE RECEPTOR"/>
    <property type="match status" value="1"/>
</dbReference>
<accession>A0ABR6ZK12</accession>
<evidence type="ECO:0000256" key="3">
    <source>
        <dbReference type="ARBA" id="ARBA00022448"/>
    </source>
</evidence>
<dbReference type="Pfam" id="PF07660">
    <property type="entry name" value="STN"/>
    <property type="match status" value="1"/>
</dbReference>
<reference evidence="17 18" key="1">
    <citation type="submission" date="2020-08" db="EMBL/GenBank/DDBJ databases">
        <title>Novel species isolated from subtropical streams in China.</title>
        <authorList>
            <person name="Lu H."/>
        </authorList>
    </citation>
    <scope>NUCLEOTIDE SEQUENCE [LARGE SCALE GENOMIC DNA]</scope>
    <source>
        <strain evidence="17 18">CY18W</strain>
    </source>
</reference>
<dbReference type="PANTHER" id="PTHR32552">
    <property type="entry name" value="FERRICHROME IRON RECEPTOR-RELATED"/>
    <property type="match status" value="1"/>
</dbReference>
<comment type="caution">
    <text evidence="17">The sequence shown here is derived from an EMBL/GenBank/DDBJ whole genome shotgun (WGS) entry which is preliminary data.</text>
</comment>
<comment type="similarity">
    <text evidence="2 14 15">Belongs to the TonB-dependent receptor family.</text>
</comment>
<dbReference type="PROSITE" id="PS52016">
    <property type="entry name" value="TONB_DEPENDENT_REC_3"/>
    <property type="match status" value="1"/>
</dbReference>
<dbReference type="Pfam" id="PF00593">
    <property type="entry name" value="TonB_dep_Rec_b-barrel"/>
    <property type="match status" value="1"/>
</dbReference>